<evidence type="ECO:0000313" key="2">
    <source>
        <dbReference type="Proteomes" id="UP000596247"/>
    </source>
</evidence>
<protein>
    <submittedName>
        <fullName evidence="1">Uncharacterized protein</fullName>
    </submittedName>
</protein>
<proteinExistence type="predicted"/>
<gene>
    <name evidence="1" type="ORF">LLCLJKAH_00024</name>
</gene>
<sequence length="125" mass="14143">MQTAAEKQEIIAGLNKTMVAMGLNPEIENEWNYGLSIIRLARAWSSTENTQIKNTLIAIAETAPIVEADLLATFKDLQVETMYQLKERGLTARVVIGYQHHYWACTPEGFDVYRAIKIEERKGSI</sequence>
<organism evidence="1 2">
    <name type="scientific">Klebsiella phage vB_KvM-Eowyn</name>
    <dbReference type="NCBI Taxonomy" id="2762819"/>
    <lineage>
        <taxon>Viruses</taxon>
        <taxon>Duplodnaviria</taxon>
        <taxon>Heunggongvirae</taxon>
        <taxon>Uroviricota</taxon>
        <taxon>Caudoviricetes</taxon>
        <taxon>Chimalliviridae</taxon>
        <taxon>Eowynvirus</taxon>
        <taxon>Eowynvirus eowyn</taxon>
    </lineage>
</organism>
<keyword evidence="2" id="KW-1185">Reference proteome</keyword>
<reference evidence="1 2" key="1">
    <citation type="submission" date="2020-09" db="EMBL/GenBank/DDBJ databases">
        <authorList>
            <person name="Jameson E."/>
        </authorList>
    </citation>
    <scope>NUCLEOTIDE SEQUENCE [LARGE SCALE GENOMIC DNA]</scope>
</reference>
<dbReference type="Proteomes" id="UP000596247">
    <property type="component" value="Chromosome"/>
</dbReference>
<dbReference type="EMBL" id="LR881104">
    <property type="protein sequence ID" value="CAD5236013.1"/>
    <property type="molecule type" value="Genomic_DNA"/>
</dbReference>
<name>A0A7R8R9C3_9CAUD</name>
<evidence type="ECO:0000313" key="1">
    <source>
        <dbReference type="EMBL" id="CAD5236013.1"/>
    </source>
</evidence>
<accession>A0A7R8R9C3</accession>